<dbReference type="SMART" id="SM00874">
    <property type="entry name" value="B5"/>
    <property type="match status" value="1"/>
</dbReference>
<comment type="similarity">
    <text evidence="3">Belongs to the phenylalanyl-tRNA synthetase beta subunit family. Type 2 subfamily.</text>
</comment>
<evidence type="ECO:0000256" key="8">
    <source>
        <dbReference type="ARBA" id="ARBA00022741"/>
    </source>
</evidence>
<evidence type="ECO:0000256" key="12">
    <source>
        <dbReference type="ARBA" id="ARBA00023146"/>
    </source>
</evidence>
<dbReference type="STRING" id="572478.Vdis_1959"/>
<dbReference type="HOGENOM" id="CLU_020279_3_0_2"/>
<dbReference type="GO" id="GO:0005524">
    <property type="term" value="F:ATP binding"/>
    <property type="evidence" value="ECO:0007669"/>
    <property type="project" value="UniProtKB-KW"/>
</dbReference>
<dbReference type="SMART" id="SM00873">
    <property type="entry name" value="B3_4"/>
    <property type="match status" value="1"/>
</dbReference>
<reference evidence="15" key="2">
    <citation type="journal article" date="2010" name="Stand. Genomic Sci.">
        <title>Complete genome sequence of Vulcanisaeta distributa type strain (IC-017T).</title>
        <authorList>
            <person name="Mavromatis K."/>
            <person name="Sikorski J."/>
            <person name="Pabst E."/>
            <person name="Teshima H."/>
            <person name="Lapidus A."/>
            <person name="Lucas S."/>
            <person name="Nolan M."/>
            <person name="Glavina Del Rio T."/>
            <person name="Cheng J."/>
            <person name="Bruce D."/>
            <person name="Goodwin L."/>
            <person name="Pitluck S."/>
            <person name="Liolios K."/>
            <person name="Ivanova N."/>
            <person name="Mikhailova N."/>
            <person name="Pati A."/>
            <person name="Chen A."/>
            <person name="Palaniappan K."/>
            <person name="Land M."/>
            <person name="Hauser L."/>
            <person name="Chang Y."/>
            <person name="Jeffries C."/>
            <person name="Rohde M."/>
            <person name="Spring S."/>
            <person name="Goker M."/>
            <person name="Wirth R."/>
            <person name="Woyke T."/>
            <person name="Bristow J."/>
            <person name="Eisen J."/>
            <person name="Markowitz V."/>
            <person name="Hugenholtz P."/>
            <person name="Klenk H."/>
            <person name="Kyrpides N."/>
        </authorList>
    </citation>
    <scope>NUCLEOTIDE SEQUENCE [LARGE SCALE GENOMIC DNA]</scope>
    <source>
        <strain evidence="15">DSM 14429 / JCM 11212 / NBRC 100878 / IC-017</strain>
    </source>
</reference>
<dbReference type="InterPro" id="IPR041616">
    <property type="entry name" value="PheRS_beta_core"/>
</dbReference>
<dbReference type="InterPro" id="IPR005147">
    <property type="entry name" value="tRNA_synthase_B5-dom"/>
</dbReference>
<organism evidence="14 15">
    <name type="scientific">Vulcanisaeta distributa (strain DSM 14429 / JCM 11212 / NBRC 100878 / IC-017)</name>
    <dbReference type="NCBI Taxonomy" id="572478"/>
    <lineage>
        <taxon>Archaea</taxon>
        <taxon>Thermoproteota</taxon>
        <taxon>Thermoprotei</taxon>
        <taxon>Thermoproteales</taxon>
        <taxon>Thermoproteaceae</taxon>
        <taxon>Vulcanisaeta</taxon>
    </lineage>
</organism>
<dbReference type="PANTHER" id="PTHR10947:SF0">
    <property type="entry name" value="PHENYLALANINE--TRNA LIGASE BETA SUBUNIT"/>
    <property type="match status" value="1"/>
</dbReference>
<evidence type="ECO:0000256" key="2">
    <source>
        <dbReference type="ARBA" id="ARBA00004496"/>
    </source>
</evidence>
<keyword evidence="6 14" id="KW-0436">Ligase</keyword>
<protein>
    <recommendedName>
        <fullName evidence="4">phenylalanine--tRNA ligase</fullName>
        <ecNumber evidence="4">6.1.1.20</ecNumber>
    </recommendedName>
</protein>
<dbReference type="InterPro" id="IPR004531">
    <property type="entry name" value="Phe-tRNA-synth_IIc_bsu_arc_euk"/>
</dbReference>
<dbReference type="OrthoDB" id="10073at2157"/>
<evidence type="ECO:0000313" key="14">
    <source>
        <dbReference type="EMBL" id="ADN51331.1"/>
    </source>
</evidence>
<dbReference type="Gene3D" id="3.30.56.10">
    <property type="match status" value="2"/>
</dbReference>
<evidence type="ECO:0000256" key="3">
    <source>
        <dbReference type="ARBA" id="ARBA00007438"/>
    </source>
</evidence>
<keyword evidence="9" id="KW-0067">ATP-binding</keyword>
<dbReference type="NCBIfam" id="TIGR00471">
    <property type="entry name" value="pheT_arch"/>
    <property type="match status" value="1"/>
</dbReference>
<dbReference type="eggNOG" id="arCOG00412">
    <property type="taxonomic scope" value="Archaea"/>
</dbReference>
<dbReference type="Gene3D" id="3.30.930.10">
    <property type="entry name" value="Bira Bifunctional Protein, Domain 2"/>
    <property type="match status" value="1"/>
</dbReference>
<dbReference type="SUPFAM" id="SSF56037">
    <property type="entry name" value="PheT/TilS domain"/>
    <property type="match status" value="1"/>
</dbReference>
<evidence type="ECO:0000256" key="9">
    <source>
        <dbReference type="ARBA" id="ARBA00022840"/>
    </source>
</evidence>
<keyword evidence="10" id="KW-0460">Magnesium</keyword>
<keyword evidence="5" id="KW-0963">Cytoplasm</keyword>
<dbReference type="GO" id="GO:0009328">
    <property type="term" value="C:phenylalanine-tRNA ligase complex"/>
    <property type="evidence" value="ECO:0007669"/>
    <property type="project" value="TreeGrafter"/>
</dbReference>
<proteinExistence type="inferred from homology"/>
<dbReference type="Proteomes" id="UP000006681">
    <property type="component" value="Chromosome"/>
</dbReference>
<name>E1QNW6_VULDI</name>
<dbReference type="GO" id="GO:0003723">
    <property type="term" value="F:RNA binding"/>
    <property type="evidence" value="ECO:0007669"/>
    <property type="project" value="InterPro"/>
</dbReference>
<dbReference type="EMBL" id="CP002100">
    <property type="protein sequence ID" value="ADN51331.1"/>
    <property type="molecule type" value="Genomic_DNA"/>
</dbReference>
<keyword evidence="12 14" id="KW-0030">Aminoacyl-tRNA synthetase</keyword>
<dbReference type="EC" id="6.1.1.20" evidence="4"/>
<comment type="subcellular location">
    <subcellularLocation>
        <location evidence="2">Cytoplasm</location>
    </subcellularLocation>
</comment>
<dbReference type="Pfam" id="PF03484">
    <property type="entry name" value="B5"/>
    <property type="match status" value="1"/>
</dbReference>
<feature type="domain" description="B5" evidence="13">
    <location>
        <begin position="274"/>
        <end position="349"/>
    </location>
</feature>
<dbReference type="GeneID" id="9752908"/>
<evidence type="ECO:0000256" key="1">
    <source>
        <dbReference type="ARBA" id="ARBA00001946"/>
    </source>
</evidence>
<keyword evidence="7" id="KW-0479">Metal-binding</keyword>
<evidence type="ECO:0000256" key="6">
    <source>
        <dbReference type="ARBA" id="ARBA00022598"/>
    </source>
</evidence>
<reference evidence="14 15" key="1">
    <citation type="journal article" date="2010" name="Stand. Genomic Sci.">
        <title>Complete genome sequence of Vulcanisaeta distributa type strain (IC-017).</title>
        <authorList>
            <person name="Mavromatis K."/>
            <person name="Sikorski J."/>
            <person name="Pabst E."/>
            <person name="Teshima H."/>
            <person name="Lapidus A."/>
            <person name="Lucas S."/>
            <person name="Nolan M."/>
            <person name="Glavina Del Rio T."/>
            <person name="Cheng J.F."/>
            <person name="Bruce D."/>
            <person name="Goodwin L."/>
            <person name="Pitluck S."/>
            <person name="Liolios K."/>
            <person name="Ivanova N."/>
            <person name="Mikhailova N."/>
            <person name="Pati A."/>
            <person name="Chen A."/>
            <person name="Palaniappan K."/>
            <person name="Land M."/>
            <person name="Hauser L."/>
            <person name="Chang Y.J."/>
            <person name="Jeffries C.D."/>
            <person name="Rohde M."/>
            <person name="Spring S."/>
            <person name="Goker M."/>
            <person name="Wirth R."/>
            <person name="Woyke T."/>
            <person name="Bristow J."/>
            <person name="Eisen J.A."/>
            <person name="Markowitz V."/>
            <person name="Hugenholtz P."/>
            <person name="Klenk H.P."/>
            <person name="Kyrpides N.C."/>
        </authorList>
    </citation>
    <scope>NUCLEOTIDE SEQUENCE [LARGE SCALE GENOMIC DNA]</scope>
    <source>
        <strain evidence="15">DSM 14429 / JCM 11212 / NBRC 100878 / IC-017</strain>
    </source>
</reference>
<dbReference type="Pfam" id="PF17759">
    <property type="entry name" value="tRNA_synthFbeta"/>
    <property type="match status" value="1"/>
</dbReference>
<dbReference type="Gene3D" id="3.50.40.10">
    <property type="entry name" value="Phenylalanyl-trna Synthetase, Chain B, domain 3"/>
    <property type="match status" value="1"/>
</dbReference>
<evidence type="ECO:0000256" key="10">
    <source>
        <dbReference type="ARBA" id="ARBA00022842"/>
    </source>
</evidence>
<dbReference type="GO" id="GO:0006432">
    <property type="term" value="P:phenylalanyl-tRNA aminoacylation"/>
    <property type="evidence" value="ECO:0007669"/>
    <property type="project" value="InterPro"/>
</dbReference>
<dbReference type="InterPro" id="IPR045060">
    <property type="entry name" value="Phe-tRNA-ligase_IIc_bsu"/>
</dbReference>
<comment type="cofactor">
    <cofactor evidence="1">
        <name>Mg(2+)</name>
        <dbReference type="ChEBI" id="CHEBI:18420"/>
    </cofactor>
</comment>
<evidence type="ECO:0000256" key="5">
    <source>
        <dbReference type="ARBA" id="ARBA00022490"/>
    </source>
</evidence>
<gene>
    <name evidence="14" type="ordered locus">Vdis_1959</name>
</gene>
<sequence length="551" mass="62261">MPVISFKRSDLEGLLGKYFNSEEELIKALNRLKGEVEGISGDEITFEVTHDRPDLFSVEGIARALKGLFRIEVGLPKLSVVNNGFRLIAEDVPNRPYIMMGVVHDLRLNDEAIRQMIQLQEKLHATYGRDRRKMAIGFYDADKIKPPLTYRLERLEVIRYRPLDSDREMSGVEVIEGTEKGRLYGRYAVHDGKAPILIDSEGRILVIIPVLGSEDFKVTEKTRNVLIDVTATDLRLAKSILAVLVYNLLERSSSKVVEIVNVNAPWGNVESPVLNPLEFKLPINFVNDYLGLNLSKDDIINYLLMSRHDVTDYGEELLVKVAPYRFNVLHVVDLVEDVAVAYGYENIPRELPPQPVKGVRNRLGAFADLIRDLMVGLGFQEVLNYMMSNKDVMIKRTMYERNLVEVENPKSELYTVIRDYIWPQLMEVAARNKALIEGGLKIFEVGYVVSPSQESEVGVKENLVLSYLISGPEITLTDGLSVLKSLLTSLGINYSLKPCKYMSGLPERTACIYIGDRNIGFVMEMRPDVIVAFGLEYPVVVSEVKLDELIS</sequence>
<dbReference type="GO" id="GO:0004826">
    <property type="term" value="F:phenylalanine-tRNA ligase activity"/>
    <property type="evidence" value="ECO:0007669"/>
    <property type="project" value="UniProtKB-EC"/>
</dbReference>
<dbReference type="GO" id="GO:0000287">
    <property type="term" value="F:magnesium ion binding"/>
    <property type="evidence" value="ECO:0007669"/>
    <property type="project" value="InterPro"/>
</dbReference>
<dbReference type="InterPro" id="IPR005146">
    <property type="entry name" value="B3/B4_tRNA-bd"/>
</dbReference>
<keyword evidence="8" id="KW-0547">Nucleotide-binding</keyword>
<keyword evidence="11" id="KW-0648">Protein biosynthesis</keyword>
<dbReference type="PANTHER" id="PTHR10947">
    <property type="entry name" value="PHENYLALANYL-TRNA SYNTHETASE BETA CHAIN AND LEUCINE-RICH REPEAT-CONTAINING PROTEIN 47"/>
    <property type="match status" value="1"/>
</dbReference>
<evidence type="ECO:0000256" key="11">
    <source>
        <dbReference type="ARBA" id="ARBA00022917"/>
    </source>
</evidence>
<dbReference type="InterPro" id="IPR045864">
    <property type="entry name" value="aa-tRNA-synth_II/BPL/LPL"/>
</dbReference>
<dbReference type="PROSITE" id="PS51483">
    <property type="entry name" value="B5"/>
    <property type="match status" value="1"/>
</dbReference>
<dbReference type="SUPFAM" id="SSF46955">
    <property type="entry name" value="Putative DNA-binding domain"/>
    <property type="match status" value="2"/>
</dbReference>
<dbReference type="RefSeq" id="WP_013337056.1">
    <property type="nucleotide sequence ID" value="NC_014537.1"/>
</dbReference>
<evidence type="ECO:0000259" key="13">
    <source>
        <dbReference type="PROSITE" id="PS51483"/>
    </source>
</evidence>
<dbReference type="KEGG" id="vdi:Vdis_1959"/>
<dbReference type="InterPro" id="IPR009061">
    <property type="entry name" value="DNA-bd_dom_put_sf"/>
</dbReference>
<evidence type="ECO:0000256" key="4">
    <source>
        <dbReference type="ARBA" id="ARBA00012814"/>
    </source>
</evidence>
<dbReference type="InterPro" id="IPR020825">
    <property type="entry name" value="Phe-tRNA_synthase-like_B3/B4"/>
</dbReference>
<keyword evidence="15" id="KW-1185">Reference proteome</keyword>
<dbReference type="AlphaFoldDB" id="E1QNW6"/>
<accession>E1QNW6</accession>
<evidence type="ECO:0000313" key="15">
    <source>
        <dbReference type="Proteomes" id="UP000006681"/>
    </source>
</evidence>
<dbReference type="SUPFAM" id="SSF55681">
    <property type="entry name" value="Class II aaRS and biotin synthetases"/>
    <property type="match status" value="1"/>
</dbReference>
<evidence type="ECO:0000256" key="7">
    <source>
        <dbReference type="ARBA" id="ARBA00022723"/>
    </source>
</evidence>